<accession>A7HYB7</accession>
<protein>
    <submittedName>
        <fullName evidence="2">Cellulase-like protein</fullName>
    </submittedName>
</protein>
<dbReference type="KEGG" id="pla:Plav_3295"/>
<name>A7HYB7_PARL1</name>
<dbReference type="AlphaFoldDB" id="A7HYB7"/>
<evidence type="ECO:0000256" key="1">
    <source>
        <dbReference type="SAM" id="SignalP"/>
    </source>
</evidence>
<dbReference type="eggNOG" id="COG4765">
    <property type="taxonomic scope" value="Bacteria"/>
</dbReference>
<sequence length="135" mass="14496">MRHLARLAAASAILCLSAAPAFADKYPVAVFSGLDKTTARVTSFSVKVDEPAQFGSLEVLVRACDKRPPEEPPQTAAFLEIRQIDRDDDSVQPAPIFEGWMFAESPGLNGLEHPVYDIWVTDCKTASGGASTGSE</sequence>
<evidence type="ECO:0000313" key="2">
    <source>
        <dbReference type="EMBL" id="ABS64900.1"/>
    </source>
</evidence>
<dbReference type="EMBL" id="CP000774">
    <property type="protein sequence ID" value="ABS64900.1"/>
    <property type="molecule type" value="Genomic_DNA"/>
</dbReference>
<evidence type="ECO:0000313" key="3">
    <source>
        <dbReference type="Proteomes" id="UP000006377"/>
    </source>
</evidence>
<dbReference type="OrthoDB" id="9810376at2"/>
<dbReference type="Proteomes" id="UP000006377">
    <property type="component" value="Chromosome"/>
</dbReference>
<organism evidence="2 3">
    <name type="scientific">Parvibaculum lavamentivorans (strain DS-1 / DSM 13023 / NCIMB 13966)</name>
    <dbReference type="NCBI Taxonomy" id="402881"/>
    <lineage>
        <taxon>Bacteria</taxon>
        <taxon>Pseudomonadati</taxon>
        <taxon>Pseudomonadota</taxon>
        <taxon>Alphaproteobacteria</taxon>
        <taxon>Hyphomicrobiales</taxon>
        <taxon>Parvibaculaceae</taxon>
        <taxon>Parvibaculum</taxon>
    </lineage>
</organism>
<dbReference type="Pfam" id="PF09923">
    <property type="entry name" value="DUF2155"/>
    <property type="match status" value="1"/>
</dbReference>
<dbReference type="InterPro" id="IPR019225">
    <property type="entry name" value="DUF2155"/>
</dbReference>
<reference evidence="2 3" key="1">
    <citation type="journal article" date="2011" name="Stand. Genomic Sci.">
        <title>Complete genome sequence of Parvibaculum lavamentivorans type strain (DS-1(T)).</title>
        <authorList>
            <person name="Schleheck D."/>
            <person name="Weiss M."/>
            <person name="Pitluck S."/>
            <person name="Bruce D."/>
            <person name="Land M.L."/>
            <person name="Han S."/>
            <person name="Saunders E."/>
            <person name="Tapia R."/>
            <person name="Detter C."/>
            <person name="Brettin T."/>
            <person name="Han J."/>
            <person name="Woyke T."/>
            <person name="Goodwin L."/>
            <person name="Pennacchio L."/>
            <person name="Nolan M."/>
            <person name="Cook A.M."/>
            <person name="Kjelleberg S."/>
            <person name="Thomas T."/>
        </authorList>
    </citation>
    <scope>NUCLEOTIDE SEQUENCE [LARGE SCALE GENOMIC DNA]</scope>
    <source>
        <strain evidence="3">DS-1 / DSM 13023 / NCIMB 13966</strain>
    </source>
</reference>
<dbReference type="HOGENOM" id="CLU_111521_2_0_5"/>
<feature type="signal peptide" evidence="1">
    <location>
        <begin position="1"/>
        <end position="23"/>
    </location>
</feature>
<dbReference type="RefSeq" id="WP_012112228.1">
    <property type="nucleotide sequence ID" value="NC_009719.1"/>
</dbReference>
<keyword evidence="1" id="KW-0732">Signal</keyword>
<gene>
    <name evidence="2" type="ordered locus">Plav_3295</name>
</gene>
<proteinExistence type="predicted"/>
<feature type="chain" id="PRO_5002708308" evidence="1">
    <location>
        <begin position="24"/>
        <end position="135"/>
    </location>
</feature>
<dbReference type="STRING" id="402881.Plav_3295"/>
<keyword evidence="3" id="KW-1185">Reference proteome</keyword>